<evidence type="ECO:0000313" key="4">
    <source>
        <dbReference type="Proteomes" id="UP001595765"/>
    </source>
</evidence>
<dbReference type="Gene3D" id="1.10.1200.10">
    <property type="entry name" value="ACP-like"/>
    <property type="match status" value="1"/>
</dbReference>
<feature type="domain" description="Carrier" evidence="2">
    <location>
        <begin position="29"/>
        <end position="107"/>
    </location>
</feature>
<keyword evidence="4" id="KW-1185">Reference proteome</keyword>
<dbReference type="InterPro" id="IPR036736">
    <property type="entry name" value="ACP-like_sf"/>
</dbReference>
<accession>A0ABV8HMF7</accession>
<dbReference type="Pfam" id="PF00550">
    <property type="entry name" value="PP-binding"/>
    <property type="match status" value="1"/>
</dbReference>
<dbReference type="SUPFAM" id="SSF47336">
    <property type="entry name" value="ACP-like"/>
    <property type="match status" value="1"/>
</dbReference>
<gene>
    <name evidence="3" type="ORF">ACFO3J_17055</name>
</gene>
<dbReference type="PROSITE" id="PS50075">
    <property type="entry name" value="CARRIER"/>
    <property type="match status" value="1"/>
</dbReference>
<evidence type="ECO:0000313" key="3">
    <source>
        <dbReference type="EMBL" id="MFC4033184.1"/>
    </source>
</evidence>
<dbReference type="InterPro" id="IPR009081">
    <property type="entry name" value="PP-bd_ACP"/>
</dbReference>
<comment type="caution">
    <text evidence="3">The sequence shown here is derived from an EMBL/GenBank/DDBJ whole genome shotgun (WGS) entry which is preliminary data.</text>
</comment>
<protein>
    <submittedName>
        <fullName evidence="3">Acyl carrier protein</fullName>
    </submittedName>
</protein>
<sequence length="111" mass="11963">MTDAFTEVATDHDTPTTSGDGSPQPDLRGRVEQGITLLLPRVLNQQTADPLPVDAALMEDLGLTSGKTLELILELEDHLDIQIDVEDITPDDLRSAATLATFVATHVVDED</sequence>
<name>A0ABV8HMF7_9ACTN</name>
<dbReference type="RefSeq" id="WP_386430282.1">
    <property type="nucleotide sequence ID" value="NZ_JBHSBB010000011.1"/>
</dbReference>
<organism evidence="3 4">
    <name type="scientific">Streptomyces polygonati</name>
    <dbReference type="NCBI Taxonomy" id="1617087"/>
    <lineage>
        <taxon>Bacteria</taxon>
        <taxon>Bacillati</taxon>
        <taxon>Actinomycetota</taxon>
        <taxon>Actinomycetes</taxon>
        <taxon>Kitasatosporales</taxon>
        <taxon>Streptomycetaceae</taxon>
        <taxon>Streptomyces</taxon>
    </lineage>
</organism>
<evidence type="ECO:0000256" key="1">
    <source>
        <dbReference type="SAM" id="MobiDB-lite"/>
    </source>
</evidence>
<evidence type="ECO:0000259" key="2">
    <source>
        <dbReference type="PROSITE" id="PS50075"/>
    </source>
</evidence>
<proteinExistence type="predicted"/>
<reference evidence="4" key="1">
    <citation type="journal article" date="2019" name="Int. J. Syst. Evol. Microbiol.">
        <title>The Global Catalogue of Microorganisms (GCM) 10K type strain sequencing project: providing services to taxonomists for standard genome sequencing and annotation.</title>
        <authorList>
            <consortium name="The Broad Institute Genomics Platform"/>
            <consortium name="The Broad Institute Genome Sequencing Center for Infectious Disease"/>
            <person name="Wu L."/>
            <person name="Ma J."/>
        </authorList>
    </citation>
    <scope>NUCLEOTIDE SEQUENCE [LARGE SCALE GENOMIC DNA]</scope>
    <source>
        <strain evidence="4">CGMCC 4.7237</strain>
    </source>
</reference>
<dbReference type="Proteomes" id="UP001595765">
    <property type="component" value="Unassembled WGS sequence"/>
</dbReference>
<feature type="region of interest" description="Disordered" evidence="1">
    <location>
        <begin position="1"/>
        <end position="31"/>
    </location>
</feature>
<dbReference type="EMBL" id="JBHSBB010000011">
    <property type="protein sequence ID" value="MFC4033184.1"/>
    <property type="molecule type" value="Genomic_DNA"/>
</dbReference>